<protein>
    <submittedName>
        <fullName evidence="1">Uncharacterized protein</fullName>
    </submittedName>
</protein>
<evidence type="ECO:0000313" key="2">
    <source>
        <dbReference type="Proteomes" id="UP000798662"/>
    </source>
</evidence>
<proteinExistence type="predicted"/>
<comment type="caution">
    <text evidence="1">The sequence shown here is derived from an EMBL/GenBank/DDBJ whole genome shotgun (WGS) entry which is preliminary data.</text>
</comment>
<name>A0ACC3BZD9_PYRYE</name>
<dbReference type="Proteomes" id="UP000798662">
    <property type="component" value="Chromosome 2"/>
</dbReference>
<accession>A0ACC3BZD9</accession>
<dbReference type="EMBL" id="CM020619">
    <property type="protein sequence ID" value="KAK1863094.1"/>
    <property type="molecule type" value="Genomic_DNA"/>
</dbReference>
<reference evidence="1" key="1">
    <citation type="submission" date="2019-11" db="EMBL/GenBank/DDBJ databases">
        <title>Nori genome reveals adaptations in red seaweeds to the harsh intertidal environment.</title>
        <authorList>
            <person name="Wang D."/>
            <person name="Mao Y."/>
        </authorList>
    </citation>
    <scope>NUCLEOTIDE SEQUENCE</scope>
    <source>
        <tissue evidence="1">Gametophyte</tissue>
    </source>
</reference>
<keyword evidence="2" id="KW-1185">Reference proteome</keyword>
<gene>
    <name evidence="1" type="ORF">I4F81_005657</name>
</gene>
<sequence>MSRRFRPLPNGSAMAPGTTGVLSRVLSGRPKERAIKLTAALLLAALGTYSLLRSSLPPPTASRVYGLMIDAGSTGSRVHTFAFDRVADPAAAAASAAAATSAAAAKAAAAKAAKLQLHDEDFLAIKPGLSSFKTDPKAAADSLLPLLARAQEVIPASQWEQTPVFLRATAGLRMVGEEAADRILREVRQTLAASEFRFDEDKGTEWAKILGGSDEGIYSWITVNYLLDRRPDDTVGTLEMGGGSSQVAFVPPVPSTPTESCATPSQPVSFKGRPLPLYTTSHLEYGLKKSKAVALAAFESTNNLTGNPCFHAGALDVGVPFETRSVQVVGTGDFDGCVAALQSRLQTTVSPCNCELCTYGRVAQPPAGPSEFVAFAFYAERTTDIGMASPLTLADIRTKGTEVCAMGIEEVRQAYPEGTVKNGVATDLCYDMAFIYTHLAVGHGLHNAPGTRISVVHKINGVELGWCLGAMFAELSSLS</sequence>
<evidence type="ECO:0000313" key="1">
    <source>
        <dbReference type="EMBL" id="KAK1863094.1"/>
    </source>
</evidence>
<organism evidence="1 2">
    <name type="scientific">Pyropia yezoensis</name>
    <name type="common">Susabi-nori</name>
    <name type="synonym">Porphyra yezoensis</name>
    <dbReference type="NCBI Taxonomy" id="2788"/>
    <lineage>
        <taxon>Eukaryota</taxon>
        <taxon>Rhodophyta</taxon>
        <taxon>Bangiophyceae</taxon>
        <taxon>Bangiales</taxon>
        <taxon>Bangiaceae</taxon>
        <taxon>Pyropia</taxon>
    </lineage>
</organism>